<feature type="domain" description="LysM" evidence="4">
    <location>
        <begin position="139"/>
        <end position="185"/>
    </location>
</feature>
<dbReference type="Pfam" id="PF06737">
    <property type="entry name" value="Transglycosylas"/>
    <property type="match status" value="1"/>
</dbReference>
<keyword evidence="3" id="KW-0732">Signal</keyword>
<evidence type="ECO:0000259" key="4">
    <source>
        <dbReference type="PROSITE" id="PS51782"/>
    </source>
</evidence>
<keyword evidence="6" id="KW-1185">Reference proteome</keyword>
<evidence type="ECO:0000313" key="5">
    <source>
        <dbReference type="EMBL" id="TWH73442.1"/>
    </source>
</evidence>
<comment type="caution">
    <text evidence="5">The sequence shown here is derived from an EMBL/GenBank/DDBJ whole genome shotgun (WGS) entry which is preliminary data.</text>
</comment>
<evidence type="ECO:0000256" key="3">
    <source>
        <dbReference type="SAM" id="SignalP"/>
    </source>
</evidence>
<feature type="chain" id="PRO_5022026227" evidence="3">
    <location>
        <begin position="35"/>
        <end position="185"/>
    </location>
</feature>
<dbReference type="AlphaFoldDB" id="A0A562IRA9"/>
<dbReference type="InterPro" id="IPR018392">
    <property type="entry name" value="LysM"/>
</dbReference>
<dbReference type="PROSITE" id="PS51318">
    <property type="entry name" value="TAT"/>
    <property type="match status" value="1"/>
</dbReference>
<evidence type="ECO:0000313" key="6">
    <source>
        <dbReference type="Proteomes" id="UP000321490"/>
    </source>
</evidence>
<evidence type="ECO:0000256" key="1">
    <source>
        <dbReference type="ARBA" id="ARBA00010830"/>
    </source>
</evidence>
<dbReference type="RefSeq" id="WP_153356037.1">
    <property type="nucleotide sequence ID" value="NZ_JABGDC010000004.1"/>
</dbReference>
<dbReference type="InterPro" id="IPR006311">
    <property type="entry name" value="TAT_signal"/>
</dbReference>
<dbReference type="InterPro" id="IPR010618">
    <property type="entry name" value="RPF"/>
</dbReference>
<dbReference type="InterPro" id="IPR036779">
    <property type="entry name" value="LysM_dom_sf"/>
</dbReference>
<dbReference type="PANTHER" id="PTHR34700:SF4">
    <property type="entry name" value="PHAGE-LIKE ELEMENT PBSX PROTEIN XKDP"/>
    <property type="match status" value="1"/>
</dbReference>
<dbReference type="SUPFAM" id="SSF54106">
    <property type="entry name" value="LysM domain"/>
    <property type="match status" value="1"/>
</dbReference>
<dbReference type="Proteomes" id="UP000321490">
    <property type="component" value="Unassembled WGS sequence"/>
</dbReference>
<dbReference type="SMART" id="SM00257">
    <property type="entry name" value="LysM"/>
    <property type="match status" value="1"/>
</dbReference>
<dbReference type="OrthoDB" id="1404170at2"/>
<dbReference type="PANTHER" id="PTHR34700">
    <property type="entry name" value="POTASSIUM BINDING PROTEIN KBP"/>
    <property type="match status" value="1"/>
</dbReference>
<comment type="similarity">
    <text evidence="1">Belongs to the transglycosylase family. Rpf subfamily.</text>
</comment>
<proteinExistence type="inferred from homology"/>
<dbReference type="SUPFAM" id="SSF53955">
    <property type="entry name" value="Lysozyme-like"/>
    <property type="match status" value="1"/>
</dbReference>
<dbReference type="GO" id="GO:0016787">
    <property type="term" value="F:hydrolase activity"/>
    <property type="evidence" value="ECO:0007669"/>
    <property type="project" value="UniProtKB-KW"/>
</dbReference>
<dbReference type="CDD" id="cd00118">
    <property type="entry name" value="LysM"/>
    <property type="match status" value="1"/>
</dbReference>
<reference evidence="5 6" key="1">
    <citation type="submission" date="2019-07" db="EMBL/GenBank/DDBJ databases">
        <title>R&amp;d 2014.</title>
        <authorList>
            <person name="Klenk H.-P."/>
        </authorList>
    </citation>
    <scope>NUCLEOTIDE SEQUENCE [LARGE SCALE GENOMIC DNA]</scope>
    <source>
        <strain evidence="5 6">DSM 45764</strain>
    </source>
</reference>
<sequence length="185" mass="18895">MSESTRTRRLVRRGALTTGAAALAVGAFAAPASAAPQHDWTGVAQCESSGNWSINTGNGYYGGLQFFQPTWEGYGGLEFAPRADLATPAQQIAVAERVLVGQGVGAWPVCGQYLTEGTTPAAASAPAPAPAPAPAAAGATYTVAPGDTLGSIAAAHGTSWQQLFEQNRDVVSDPHLIFVGQVLSV</sequence>
<keyword evidence="2" id="KW-0378">Hydrolase</keyword>
<dbReference type="Pfam" id="PF01476">
    <property type="entry name" value="LysM"/>
    <property type="match status" value="1"/>
</dbReference>
<dbReference type="Gene3D" id="3.10.350.10">
    <property type="entry name" value="LysM domain"/>
    <property type="match status" value="1"/>
</dbReference>
<dbReference type="PROSITE" id="PS51782">
    <property type="entry name" value="LYSM"/>
    <property type="match status" value="1"/>
</dbReference>
<organism evidence="5 6">
    <name type="scientific">Modestobacter roseus</name>
    <dbReference type="NCBI Taxonomy" id="1181884"/>
    <lineage>
        <taxon>Bacteria</taxon>
        <taxon>Bacillati</taxon>
        <taxon>Actinomycetota</taxon>
        <taxon>Actinomycetes</taxon>
        <taxon>Geodermatophilales</taxon>
        <taxon>Geodermatophilaceae</taxon>
        <taxon>Modestobacter</taxon>
    </lineage>
</organism>
<gene>
    <name evidence="5" type="ORF">JD78_01965</name>
</gene>
<dbReference type="InterPro" id="IPR023346">
    <property type="entry name" value="Lysozyme-like_dom_sf"/>
</dbReference>
<dbReference type="InterPro" id="IPR052196">
    <property type="entry name" value="Bact_Kbp"/>
</dbReference>
<dbReference type="EMBL" id="VLKF01000001">
    <property type="protein sequence ID" value="TWH73442.1"/>
    <property type="molecule type" value="Genomic_DNA"/>
</dbReference>
<protein>
    <submittedName>
        <fullName evidence="5">LysM domain-containing protein</fullName>
    </submittedName>
</protein>
<accession>A0A562IRA9</accession>
<dbReference type="CDD" id="cd13925">
    <property type="entry name" value="RPF"/>
    <property type="match status" value="1"/>
</dbReference>
<name>A0A562IRA9_9ACTN</name>
<dbReference type="Gene3D" id="1.10.530.10">
    <property type="match status" value="1"/>
</dbReference>
<feature type="signal peptide" evidence="3">
    <location>
        <begin position="1"/>
        <end position="34"/>
    </location>
</feature>
<evidence type="ECO:0000256" key="2">
    <source>
        <dbReference type="ARBA" id="ARBA00022801"/>
    </source>
</evidence>